<dbReference type="NCBIfam" id="NF001299">
    <property type="entry name" value="PRK00241.1"/>
    <property type="match status" value="1"/>
</dbReference>
<evidence type="ECO:0000256" key="3">
    <source>
        <dbReference type="ARBA" id="ARBA00009595"/>
    </source>
</evidence>
<dbReference type="Gene3D" id="3.90.79.10">
    <property type="entry name" value="Nucleoside Triphosphate Pyrophosphohydrolase"/>
    <property type="match status" value="1"/>
</dbReference>
<comment type="cofactor">
    <cofactor evidence="1">
        <name>Mg(2+)</name>
        <dbReference type="ChEBI" id="CHEBI:18420"/>
    </cofactor>
</comment>
<dbReference type="PROSITE" id="PS51462">
    <property type="entry name" value="NUDIX"/>
    <property type="match status" value="1"/>
</dbReference>
<evidence type="ECO:0000256" key="2">
    <source>
        <dbReference type="ARBA" id="ARBA00001947"/>
    </source>
</evidence>
<dbReference type="InterPro" id="IPR015376">
    <property type="entry name" value="Znr_NADH_PPase"/>
</dbReference>
<dbReference type="Gene3D" id="3.90.79.20">
    <property type="match status" value="1"/>
</dbReference>
<dbReference type="Proteomes" id="UP001500523">
    <property type="component" value="Unassembled WGS sequence"/>
</dbReference>
<dbReference type="PANTHER" id="PTHR42904">
    <property type="entry name" value="NUDIX HYDROLASE, NUDC SUBFAMILY"/>
    <property type="match status" value="1"/>
</dbReference>
<name>A0ABP7D2K4_9SPHN</name>
<keyword evidence="6" id="KW-0378">Hydrolase</keyword>
<evidence type="ECO:0000256" key="1">
    <source>
        <dbReference type="ARBA" id="ARBA00001946"/>
    </source>
</evidence>
<dbReference type="SUPFAM" id="SSF55811">
    <property type="entry name" value="Nudix"/>
    <property type="match status" value="1"/>
</dbReference>
<feature type="domain" description="Nudix hydrolase" evidence="10">
    <location>
        <begin position="155"/>
        <end position="278"/>
    </location>
</feature>
<dbReference type="InterPro" id="IPR000086">
    <property type="entry name" value="NUDIX_hydrolase_dom"/>
</dbReference>
<accession>A0ABP7D2K4</accession>
<keyword evidence="8" id="KW-0520">NAD</keyword>
<sequence>MTGAMTGTAIGFTGGVLDRGDAIRHDPAAFAALRRDPAARLLVLDGYEPAMAAGELGWTAIDPGIADGDLVLLGLRDGTGHFARLADGPARGRSFELIAALHGLRAGEAATYAAARSVLDWHARHRFCANCGQATAAFRAGWGRACAACSTEHFPRVDPVVIMIAEHDGRALLGRQPAFPPGRYSALAGFLEPGESIEEAVAREIGEEAGIAVTDVRYVASQPWPFPSSLMIACTARATDDEIVLDRNELEDAIWVPREVVRAVLAGEPGPFLPPPPYAIAYTLLTAWAG</sequence>
<keyword evidence="5" id="KW-0479">Metal-binding</keyword>
<reference evidence="12" key="1">
    <citation type="journal article" date="2019" name="Int. J. Syst. Evol. Microbiol.">
        <title>The Global Catalogue of Microorganisms (GCM) 10K type strain sequencing project: providing services to taxonomists for standard genome sequencing and annotation.</title>
        <authorList>
            <consortium name="The Broad Institute Genomics Platform"/>
            <consortium name="The Broad Institute Genome Sequencing Center for Infectious Disease"/>
            <person name="Wu L."/>
            <person name="Ma J."/>
        </authorList>
    </citation>
    <scope>NUCLEOTIDE SEQUENCE [LARGE SCALE GENOMIC DNA]</scope>
    <source>
        <strain evidence="12">JCM 17498</strain>
    </source>
</reference>
<dbReference type="InterPro" id="IPR015797">
    <property type="entry name" value="NUDIX_hydrolase-like_dom_sf"/>
</dbReference>
<dbReference type="InterPro" id="IPR020084">
    <property type="entry name" value="NUDIX_hydrolase_CS"/>
</dbReference>
<evidence type="ECO:0000256" key="8">
    <source>
        <dbReference type="ARBA" id="ARBA00023027"/>
    </source>
</evidence>
<evidence type="ECO:0000259" key="10">
    <source>
        <dbReference type="PROSITE" id="PS51462"/>
    </source>
</evidence>
<organism evidence="11 12">
    <name type="scientific">Sphingomonas cynarae</name>
    <dbReference type="NCBI Taxonomy" id="930197"/>
    <lineage>
        <taxon>Bacteria</taxon>
        <taxon>Pseudomonadati</taxon>
        <taxon>Pseudomonadota</taxon>
        <taxon>Alphaproteobacteria</taxon>
        <taxon>Sphingomonadales</taxon>
        <taxon>Sphingomonadaceae</taxon>
        <taxon>Sphingomonas</taxon>
    </lineage>
</organism>
<evidence type="ECO:0000256" key="9">
    <source>
        <dbReference type="ARBA" id="ARBA00023679"/>
    </source>
</evidence>
<comment type="similarity">
    <text evidence="3">Belongs to the Nudix hydrolase family. NudC subfamily.</text>
</comment>
<comment type="caution">
    <text evidence="11">The sequence shown here is derived from an EMBL/GenBank/DDBJ whole genome shotgun (WGS) entry which is preliminary data.</text>
</comment>
<dbReference type="PANTHER" id="PTHR42904:SF6">
    <property type="entry name" value="NAD-CAPPED RNA HYDROLASE NUDT12"/>
    <property type="match status" value="1"/>
</dbReference>
<evidence type="ECO:0000256" key="6">
    <source>
        <dbReference type="ARBA" id="ARBA00022801"/>
    </source>
</evidence>
<comment type="cofactor">
    <cofactor evidence="2">
        <name>Zn(2+)</name>
        <dbReference type="ChEBI" id="CHEBI:29105"/>
    </cofactor>
</comment>
<dbReference type="Pfam" id="PF00293">
    <property type="entry name" value="NUDIX"/>
    <property type="match status" value="1"/>
</dbReference>
<dbReference type="InterPro" id="IPR049734">
    <property type="entry name" value="NudC-like_C"/>
</dbReference>
<evidence type="ECO:0000256" key="5">
    <source>
        <dbReference type="ARBA" id="ARBA00022723"/>
    </source>
</evidence>
<dbReference type="Pfam" id="PF09297">
    <property type="entry name" value="Zn_ribbon_NUD"/>
    <property type="match status" value="1"/>
</dbReference>
<protein>
    <recommendedName>
        <fullName evidence="4">NAD(+) diphosphatase</fullName>
        <ecNumber evidence="4">3.6.1.22</ecNumber>
    </recommendedName>
</protein>
<gene>
    <name evidence="11" type="primary">nudC</name>
    <name evidence="11" type="ORF">GCM10022268_07480</name>
</gene>
<keyword evidence="7" id="KW-0460">Magnesium</keyword>
<dbReference type="EMBL" id="BAABBF010000002">
    <property type="protein sequence ID" value="GAA3699878.1"/>
    <property type="molecule type" value="Genomic_DNA"/>
</dbReference>
<dbReference type="CDD" id="cd03429">
    <property type="entry name" value="NUDIX_NADH_pyrophosphatase_Nudt13"/>
    <property type="match status" value="1"/>
</dbReference>
<evidence type="ECO:0000256" key="4">
    <source>
        <dbReference type="ARBA" id="ARBA00012381"/>
    </source>
</evidence>
<dbReference type="EC" id="3.6.1.22" evidence="4"/>
<proteinExistence type="inferred from homology"/>
<evidence type="ECO:0000313" key="12">
    <source>
        <dbReference type="Proteomes" id="UP001500523"/>
    </source>
</evidence>
<dbReference type="PROSITE" id="PS00893">
    <property type="entry name" value="NUDIX_BOX"/>
    <property type="match status" value="1"/>
</dbReference>
<keyword evidence="12" id="KW-1185">Reference proteome</keyword>
<evidence type="ECO:0000313" key="11">
    <source>
        <dbReference type="EMBL" id="GAA3699878.1"/>
    </source>
</evidence>
<comment type="catalytic activity">
    <reaction evidence="9">
        <text>a 5'-end NAD(+)-phospho-ribonucleoside in mRNA + H2O = a 5'-end phospho-adenosine-phospho-ribonucleoside in mRNA + beta-nicotinamide D-ribonucleotide + 2 H(+)</text>
        <dbReference type="Rhea" id="RHEA:60876"/>
        <dbReference type="Rhea" id="RHEA-COMP:15698"/>
        <dbReference type="Rhea" id="RHEA-COMP:15719"/>
        <dbReference type="ChEBI" id="CHEBI:14649"/>
        <dbReference type="ChEBI" id="CHEBI:15377"/>
        <dbReference type="ChEBI" id="CHEBI:15378"/>
        <dbReference type="ChEBI" id="CHEBI:144029"/>
        <dbReference type="ChEBI" id="CHEBI:144051"/>
    </reaction>
    <physiologicalReaction direction="left-to-right" evidence="9">
        <dbReference type="Rhea" id="RHEA:60877"/>
    </physiologicalReaction>
</comment>
<dbReference type="InterPro" id="IPR050241">
    <property type="entry name" value="NAD-cap_RNA_hydrolase_NudC"/>
</dbReference>
<evidence type="ECO:0000256" key="7">
    <source>
        <dbReference type="ARBA" id="ARBA00022842"/>
    </source>
</evidence>